<evidence type="ECO:0000256" key="3">
    <source>
        <dbReference type="ARBA" id="ARBA00022777"/>
    </source>
</evidence>
<evidence type="ECO:0000256" key="2">
    <source>
        <dbReference type="ARBA" id="ARBA00022741"/>
    </source>
</evidence>
<evidence type="ECO:0000256" key="8">
    <source>
        <dbReference type="ARBA" id="ARBA00066363"/>
    </source>
</evidence>
<gene>
    <name evidence="13" type="ORF">BSL78_20098</name>
</gene>
<feature type="domain" description="GDP-fucose pyrophosphorylase" evidence="11">
    <location>
        <begin position="107"/>
        <end position="557"/>
    </location>
</feature>
<keyword evidence="4" id="KW-0067">ATP-binding</keyword>
<dbReference type="FunFam" id="3.30.230.120:FF:000001">
    <property type="entry name" value="L-fucose kinase"/>
    <property type="match status" value="1"/>
</dbReference>
<dbReference type="Proteomes" id="UP000230750">
    <property type="component" value="Unassembled WGS sequence"/>
</dbReference>
<dbReference type="PRINTS" id="PR00959">
    <property type="entry name" value="MEVGALKINASE"/>
</dbReference>
<evidence type="ECO:0000259" key="12">
    <source>
        <dbReference type="Pfam" id="PF08544"/>
    </source>
</evidence>
<evidence type="ECO:0000256" key="5">
    <source>
        <dbReference type="ARBA" id="ARBA00038121"/>
    </source>
</evidence>
<dbReference type="InterPro" id="IPR006204">
    <property type="entry name" value="GHMP_kinase_N_dom"/>
</dbReference>
<evidence type="ECO:0000259" key="10">
    <source>
        <dbReference type="Pfam" id="PF00288"/>
    </source>
</evidence>
<dbReference type="Pfam" id="PF00288">
    <property type="entry name" value="GHMP_kinases_N"/>
    <property type="match status" value="1"/>
</dbReference>
<dbReference type="GO" id="GO:0005524">
    <property type="term" value="F:ATP binding"/>
    <property type="evidence" value="ECO:0007669"/>
    <property type="project" value="UniProtKB-KW"/>
</dbReference>
<evidence type="ECO:0000259" key="11">
    <source>
        <dbReference type="Pfam" id="PF07959"/>
    </source>
</evidence>
<comment type="similarity">
    <text evidence="5">Belongs to the GHMP kinase family.</text>
</comment>
<comment type="caution">
    <text evidence="13">The sequence shown here is derived from an EMBL/GenBank/DDBJ whole genome shotgun (WGS) entry which is preliminary data.</text>
</comment>
<dbReference type="EMBL" id="MRZV01000880">
    <property type="protein sequence ID" value="PIK43044.1"/>
    <property type="molecule type" value="Genomic_DNA"/>
</dbReference>
<evidence type="ECO:0000256" key="9">
    <source>
        <dbReference type="ARBA" id="ARBA00071656"/>
    </source>
</evidence>
<reference evidence="13 14" key="1">
    <citation type="journal article" date="2017" name="PLoS Biol.">
        <title>The sea cucumber genome provides insights into morphological evolution and visceral regeneration.</title>
        <authorList>
            <person name="Zhang X."/>
            <person name="Sun L."/>
            <person name="Yuan J."/>
            <person name="Sun Y."/>
            <person name="Gao Y."/>
            <person name="Zhang L."/>
            <person name="Li S."/>
            <person name="Dai H."/>
            <person name="Hamel J.F."/>
            <person name="Liu C."/>
            <person name="Yu Y."/>
            <person name="Liu S."/>
            <person name="Lin W."/>
            <person name="Guo K."/>
            <person name="Jin S."/>
            <person name="Xu P."/>
            <person name="Storey K.B."/>
            <person name="Huan P."/>
            <person name="Zhang T."/>
            <person name="Zhou Y."/>
            <person name="Zhang J."/>
            <person name="Lin C."/>
            <person name="Li X."/>
            <person name="Xing L."/>
            <person name="Huo D."/>
            <person name="Sun M."/>
            <person name="Wang L."/>
            <person name="Mercier A."/>
            <person name="Li F."/>
            <person name="Yang H."/>
            <person name="Xiang J."/>
        </authorList>
    </citation>
    <scope>NUCLEOTIDE SEQUENCE [LARGE SCALE GENOMIC DNA]</scope>
    <source>
        <strain evidence="13">Shaxun</strain>
        <tissue evidence="13">Muscle</tissue>
    </source>
</reference>
<name>A0A2G8K4W5_STIJA</name>
<dbReference type="GO" id="GO:0042352">
    <property type="term" value="P:GDP-L-fucose salvage"/>
    <property type="evidence" value="ECO:0007669"/>
    <property type="project" value="TreeGrafter"/>
</dbReference>
<dbReference type="SUPFAM" id="SSF55060">
    <property type="entry name" value="GHMP Kinase, C-terminal domain"/>
    <property type="match status" value="1"/>
</dbReference>
<evidence type="ECO:0000256" key="1">
    <source>
        <dbReference type="ARBA" id="ARBA00022679"/>
    </source>
</evidence>
<dbReference type="InterPro" id="IPR020568">
    <property type="entry name" value="Ribosomal_Su5_D2-typ_SF"/>
</dbReference>
<dbReference type="GO" id="GO:0050201">
    <property type="term" value="F:fucokinase activity"/>
    <property type="evidence" value="ECO:0007669"/>
    <property type="project" value="UniProtKB-EC"/>
</dbReference>
<keyword evidence="2" id="KW-0547">Nucleotide-binding</keyword>
<dbReference type="Pfam" id="PF08544">
    <property type="entry name" value="GHMP_kinases_C"/>
    <property type="match status" value="1"/>
</dbReference>
<protein>
    <recommendedName>
        <fullName evidence="9">L-fucose kinase</fullName>
        <ecNumber evidence="8">2.7.1.52</ecNumber>
    </recommendedName>
</protein>
<comment type="function">
    <text evidence="7">Takes part in the salvage pathway for reutilization of fucose from the degradation of oligosaccharides.</text>
</comment>
<proteinExistence type="inferred from homology"/>
<dbReference type="InterPro" id="IPR012887">
    <property type="entry name" value="GDP_fucose_pyrophosphorylase"/>
</dbReference>
<evidence type="ECO:0000313" key="14">
    <source>
        <dbReference type="Proteomes" id="UP000230750"/>
    </source>
</evidence>
<dbReference type="STRING" id="307972.A0A2G8K4W5"/>
<keyword evidence="3 13" id="KW-0418">Kinase</keyword>
<comment type="catalytic activity">
    <reaction evidence="6">
        <text>L-fucose + ATP = beta-L-fucose 1-phosphate + ADP + H(+)</text>
        <dbReference type="Rhea" id="RHEA:13241"/>
        <dbReference type="ChEBI" id="CHEBI:2181"/>
        <dbReference type="ChEBI" id="CHEBI:15378"/>
        <dbReference type="ChEBI" id="CHEBI:30616"/>
        <dbReference type="ChEBI" id="CHEBI:57268"/>
        <dbReference type="ChEBI" id="CHEBI:456216"/>
        <dbReference type="EC" id="2.7.1.52"/>
    </reaction>
</comment>
<dbReference type="Gene3D" id="3.30.230.120">
    <property type="match status" value="1"/>
</dbReference>
<keyword evidence="1" id="KW-0808">Transferase</keyword>
<dbReference type="OrthoDB" id="271303at2759"/>
<dbReference type="Pfam" id="PF07959">
    <property type="entry name" value="Fucose_pyrophosphorylase"/>
    <property type="match status" value="1"/>
</dbReference>
<evidence type="ECO:0000256" key="6">
    <source>
        <dbReference type="ARBA" id="ARBA00052616"/>
    </source>
</evidence>
<feature type="domain" description="GHMP kinase N-terminal" evidence="10">
    <location>
        <begin position="878"/>
        <end position="948"/>
    </location>
</feature>
<organism evidence="13 14">
    <name type="scientific">Stichopus japonicus</name>
    <name type="common">Sea cucumber</name>
    <dbReference type="NCBI Taxonomy" id="307972"/>
    <lineage>
        <taxon>Eukaryota</taxon>
        <taxon>Metazoa</taxon>
        <taxon>Echinodermata</taxon>
        <taxon>Eleutherozoa</taxon>
        <taxon>Echinozoa</taxon>
        <taxon>Holothuroidea</taxon>
        <taxon>Aspidochirotacea</taxon>
        <taxon>Aspidochirotida</taxon>
        <taxon>Stichopodidae</taxon>
        <taxon>Apostichopus</taxon>
    </lineage>
</organism>
<dbReference type="InterPro" id="IPR013750">
    <property type="entry name" value="GHMP_kinase_C_dom"/>
</dbReference>
<feature type="domain" description="GHMP kinase C-terminal" evidence="12">
    <location>
        <begin position="1031"/>
        <end position="1107"/>
    </location>
</feature>
<dbReference type="PANTHER" id="PTHR32463">
    <property type="entry name" value="L-FUCOSE KINASE"/>
    <property type="match status" value="1"/>
</dbReference>
<accession>A0A2G8K4W5</accession>
<dbReference type="EC" id="2.7.1.52" evidence="8"/>
<dbReference type="InterPro" id="IPR052203">
    <property type="entry name" value="GHMP_Kinase-Related"/>
</dbReference>
<dbReference type="PANTHER" id="PTHR32463:SF0">
    <property type="entry name" value="L-FUCOSE KINASE"/>
    <property type="match status" value="1"/>
</dbReference>
<sequence>MDGLGTIEEMLTGTHLEVELTESMATQDDICKWTAIAVTCSDQKIAAAVQKELEIRQRKGFIDNSTLLLTVEDPQARVGSGGATLNALLVVAEHLSQQHGFTVVNSDVLLTSRILILHLGRNYPFSSCGKAFVNLPAQRVASQTTKPDDLLTNIDFILDTISSKLSPGSPPGVWVSSTDMMLHVPDTAQIEWSDQAAGAVAFAVPASEDYAKHHGMYRINKEGYVDDIIYQGGPTAMKMCQLSSGIGEGDVGQKEVSLVSGVVFLSVRAAEKLLALHVSPPLDACTYMGLDSGVKPLQLSLFFDVLLALCSDVSEEEYISGEPCKTYDNIHRKNSSYETADAMMKQARSLIWKALHGLKMKAVVLPTASHHYLTESGSDFLRLVTMCPLKDDEGVNKRYIWNSVINSYLQGPANTADTSILMNSIIEGGIEMAAKSIVSHCHLHGPITLSKDSILNGISQEDSKVIQGLTLPPGSIIQGFNLQLGSEVDSKKAKVYVTFGRMDTFQTPFQKATSSFCNSPWMVFLNRTGIDKEDVWPFHLTDYGRTLANAKLFPVWHHRHSVGLKEVIWLLQGEADADILTRWRSSWRLSLEEIMQCIDVPLELKHRRDMFCQIGTLSMTRTLEQCVSVSPVPFFKSAVIEDRAVDVLNILDKIAMETSSHGVAARTLACIADVLGAMADGKGGLRSGPAGNKRWSHSFALLEKGDRSNGVLALAAERSHWLVDPDHLLRAARHYEGAAQILIRQAVMSAREFIKTQNCDLPPRDKWIVARCPARIDVSGGWSDTPPITYENGGAVVDAAILLDGKKPIGAKVKRIEEPHLVLVLGTDPSTAQRLVLTKLSDLADFTNPQAPGALLKAAFCCAEVVTFPSSAELKDQLMDRYQGGFELMTWSDLPTGSGLGTSSILAGAVIAVLWKASGKTFDNLSLIHAVLHLEQMLTTGGGWQDQVGGLMPALNIGRSEGKLPLKVTVSPIQVSKETQQTFDDHFVLVYTGKTRLARNLLQDVIRNWYGRLPQIVTNCQNLKENAEVCAKAFQEGNFEKVGDCMNIYWTQKKVMAPGCEPQLVRRMMDALLPHVYGQALAGAGGGGFMYILTKESGAVQRVKEILAGVEGTENITVHSVSLDQTGLEVTVEDDVEES</sequence>
<keyword evidence="14" id="KW-1185">Reference proteome</keyword>
<dbReference type="SUPFAM" id="SSF54211">
    <property type="entry name" value="Ribosomal protein S5 domain 2-like"/>
    <property type="match status" value="1"/>
</dbReference>
<dbReference type="AlphaFoldDB" id="A0A2G8K4W5"/>
<evidence type="ECO:0000256" key="7">
    <source>
        <dbReference type="ARBA" id="ARBA00059365"/>
    </source>
</evidence>
<evidence type="ECO:0000256" key="4">
    <source>
        <dbReference type="ARBA" id="ARBA00022840"/>
    </source>
</evidence>
<evidence type="ECO:0000313" key="13">
    <source>
        <dbReference type="EMBL" id="PIK43044.1"/>
    </source>
</evidence>
<dbReference type="InterPro" id="IPR036554">
    <property type="entry name" value="GHMP_kinase_C_sf"/>
</dbReference>